<dbReference type="InterPro" id="IPR027843">
    <property type="entry name" value="DUF4440"/>
</dbReference>
<keyword evidence="1" id="KW-0732">Signal</keyword>
<dbReference type="AlphaFoldDB" id="A0A327W0K6"/>
<dbReference type="EMBL" id="QLMA01000004">
    <property type="protein sequence ID" value="RAJ81910.1"/>
    <property type="molecule type" value="Genomic_DNA"/>
</dbReference>
<dbReference type="Pfam" id="PF14534">
    <property type="entry name" value="DUF4440"/>
    <property type="match status" value="1"/>
</dbReference>
<dbReference type="OrthoDB" id="6057827at2"/>
<comment type="caution">
    <text evidence="3">The sequence shown here is derived from an EMBL/GenBank/DDBJ whole genome shotgun (WGS) entry which is preliminary data.</text>
</comment>
<evidence type="ECO:0000313" key="3">
    <source>
        <dbReference type="EMBL" id="RAJ81910.1"/>
    </source>
</evidence>
<dbReference type="Gene3D" id="3.10.450.50">
    <property type="match status" value="2"/>
</dbReference>
<evidence type="ECO:0000313" key="4">
    <source>
        <dbReference type="Proteomes" id="UP000249819"/>
    </source>
</evidence>
<reference evidence="3 4" key="1">
    <citation type="submission" date="2018-06" db="EMBL/GenBank/DDBJ databases">
        <title>Genomic Encyclopedia of Archaeal and Bacterial Type Strains, Phase II (KMG-II): from individual species to whole genera.</title>
        <authorList>
            <person name="Goeker M."/>
        </authorList>
    </citation>
    <scope>NUCLEOTIDE SEQUENCE [LARGE SCALE GENOMIC DNA]</scope>
    <source>
        <strain evidence="3 4">DSM 29821</strain>
    </source>
</reference>
<organism evidence="3 4">
    <name type="scientific">Chitinophaga dinghuensis</name>
    <dbReference type="NCBI Taxonomy" id="1539050"/>
    <lineage>
        <taxon>Bacteria</taxon>
        <taxon>Pseudomonadati</taxon>
        <taxon>Bacteroidota</taxon>
        <taxon>Chitinophagia</taxon>
        <taxon>Chitinophagales</taxon>
        <taxon>Chitinophagaceae</taxon>
        <taxon>Chitinophaga</taxon>
    </lineage>
</organism>
<evidence type="ECO:0000259" key="2">
    <source>
        <dbReference type="Pfam" id="PF14534"/>
    </source>
</evidence>
<keyword evidence="3" id="KW-0413">Isomerase</keyword>
<feature type="domain" description="DUF4440" evidence="2">
    <location>
        <begin position="30"/>
        <end position="130"/>
    </location>
</feature>
<dbReference type="InterPro" id="IPR032710">
    <property type="entry name" value="NTF2-like_dom_sf"/>
</dbReference>
<accession>A0A327W0K6</accession>
<proteinExistence type="predicted"/>
<keyword evidence="4" id="KW-1185">Reference proteome</keyword>
<gene>
    <name evidence="3" type="ORF">CLV59_104135</name>
</gene>
<sequence length="293" mass="33421">MRYLVITIGLILHTAIVCAQQDTVYRSLLHRVEEELDNAWATRDIPGIMRYYSNKAVLMPEYNGAAYGKPNIETYVRSWLDSVTLSNCSHEIKDIQVLNGYLVEIGHASATVLYRRNQPYQYRTKYLHVWDISKPDHPLLIAQIQGSVTDISRAVLPKLNISPKGIPTPPKGKVLDRLYEKNHLFEQHVYSGNGAAMADLYTEDAIYMPYYEDMMMGKIAINDYYIAHENPAVKKDTVTINISSLLDLGMYVIVNGYYHVHGQFGSVNGKSINIWKKAANGDYKLFRQMVVHD</sequence>
<dbReference type="SUPFAM" id="SSF54427">
    <property type="entry name" value="NTF2-like"/>
    <property type="match status" value="2"/>
</dbReference>
<dbReference type="Proteomes" id="UP000249819">
    <property type="component" value="Unassembled WGS sequence"/>
</dbReference>
<evidence type="ECO:0000256" key="1">
    <source>
        <dbReference type="SAM" id="SignalP"/>
    </source>
</evidence>
<dbReference type="GO" id="GO:0016853">
    <property type="term" value="F:isomerase activity"/>
    <property type="evidence" value="ECO:0007669"/>
    <property type="project" value="UniProtKB-KW"/>
</dbReference>
<feature type="signal peptide" evidence="1">
    <location>
        <begin position="1"/>
        <end position="19"/>
    </location>
</feature>
<feature type="chain" id="PRO_5016422556" evidence="1">
    <location>
        <begin position="20"/>
        <end position="293"/>
    </location>
</feature>
<name>A0A327W0K6_9BACT</name>
<protein>
    <submittedName>
        <fullName evidence="3">Ketosteroid isomerase-like protein</fullName>
    </submittedName>
</protein>
<dbReference type="RefSeq" id="WP_111592472.1">
    <property type="nucleotide sequence ID" value="NZ_QLMA01000004.1"/>
</dbReference>